<dbReference type="OrthoDB" id="405996at2759"/>
<organism evidence="3 4">
    <name type="scientific">Albugo candida</name>
    <dbReference type="NCBI Taxonomy" id="65357"/>
    <lineage>
        <taxon>Eukaryota</taxon>
        <taxon>Sar</taxon>
        <taxon>Stramenopiles</taxon>
        <taxon>Oomycota</taxon>
        <taxon>Peronosporomycetes</taxon>
        <taxon>Albuginales</taxon>
        <taxon>Albuginaceae</taxon>
        <taxon>Albugo</taxon>
    </lineage>
</organism>
<protein>
    <recommendedName>
        <fullName evidence="2">SAC domain-containing protein</fullName>
    </recommendedName>
</protein>
<dbReference type="EMBL" id="CAIX01000172">
    <property type="protein sequence ID" value="CCI47498.1"/>
    <property type="molecule type" value="Genomic_DNA"/>
</dbReference>
<evidence type="ECO:0000256" key="1">
    <source>
        <dbReference type="SAM" id="Phobius"/>
    </source>
</evidence>
<dbReference type="PANTHER" id="PTHR45662:SF2">
    <property type="entry name" value="PHOSPHATIDYLINOSITOL-3-PHOSPHATASE SAC1"/>
    <property type="match status" value="1"/>
</dbReference>
<proteinExistence type="predicted"/>
<dbReference type="Proteomes" id="UP000053237">
    <property type="component" value="Unassembled WGS sequence"/>
</dbReference>
<dbReference type="Pfam" id="PF02383">
    <property type="entry name" value="Syja_N"/>
    <property type="match status" value="1"/>
</dbReference>
<dbReference type="GO" id="GO:0046856">
    <property type="term" value="P:phosphatidylinositol dephosphorylation"/>
    <property type="evidence" value="ECO:0007669"/>
    <property type="project" value="TreeGrafter"/>
</dbReference>
<sequence length="636" mass="73415">MKSSCNRAKRAHRFRLLLQDDVIIIQRASFSECLAIPRAAISSVEGSSSTADEPIRSSLNIAVEDIKTFSPLHGRILGFDAIYGIFWLLRGPYLALVSESKVISNNEIHKEIRQVMKLELLLIAAYQNEAPLTPEKELDESRYLEMLTTNIDKLQLHFSFESDLTHSLQRISELMPPTSPVSQDDNYAAIAERADRRFCWNYVHCAPFFERKLYKWITPMMQGFIEVTESIRVNGTTFKMIFISRRSCRRPGTRFTMRGIDAEGNVANFVETEQICIFQDGRRTSFLQIRGSLPFHWSSPVNMKYVPPVYQRNKIEKDVEAFRKHAYELMQLYGRVILINLIDKRRHELQLGNTLTKVIGAAANQDSHILANIRLVWFDFHQECRKMRYQNLVRLIQLVDDDFRNYGFFCRDADGTVAQTQSGVVRTNCMDNLDRTNVVQSLFGRRSLLIQLNEMDALQGDVLNTVFYDFENVFKHVWGNHADAISRMYAGTGALKTDFTRTGRRTKLGVFMDVYNSFLRYILNNFMDGYRQDVLDLLLGKYVVSRHAPSPFTSSQETVESVLKKVLGLTGVMLGYEIMTSSAALFEHLGRAIMWTALICFIYLFILMKKGHTYGERLVRLPRFRPRDGCTTQWKD</sequence>
<keyword evidence="1" id="KW-0472">Membrane</keyword>
<evidence type="ECO:0000313" key="3">
    <source>
        <dbReference type="EMBL" id="CCI47498.1"/>
    </source>
</evidence>
<dbReference type="InParanoid" id="A0A024GL67"/>
<dbReference type="GO" id="GO:0043812">
    <property type="term" value="F:phosphatidylinositol-4-phosphate phosphatase activity"/>
    <property type="evidence" value="ECO:0007669"/>
    <property type="project" value="TreeGrafter"/>
</dbReference>
<keyword evidence="1" id="KW-0812">Transmembrane</keyword>
<evidence type="ECO:0000313" key="4">
    <source>
        <dbReference type="Proteomes" id="UP000053237"/>
    </source>
</evidence>
<name>A0A024GL67_9STRA</name>
<dbReference type="STRING" id="65357.A0A024GL67"/>
<dbReference type="PANTHER" id="PTHR45662">
    <property type="entry name" value="PHOSPHATIDYLINOSITIDE PHOSPHATASE SAC1"/>
    <property type="match status" value="1"/>
</dbReference>
<keyword evidence="1" id="KW-1133">Transmembrane helix</keyword>
<accession>A0A024GL67</accession>
<comment type="caution">
    <text evidence="3">The sequence shown here is derived from an EMBL/GenBank/DDBJ whole genome shotgun (WGS) entry which is preliminary data.</text>
</comment>
<evidence type="ECO:0000259" key="2">
    <source>
        <dbReference type="PROSITE" id="PS50275"/>
    </source>
</evidence>
<dbReference type="PROSITE" id="PS50275">
    <property type="entry name" value="SAC"/>
    <property type="match status" value="1"/>
</dbReference>
<gene>
    <name evidence="3" type="ORF">BN9_085050</name>
</gene>
<feature type="transmembrane region" description="Helical" evidence="1">
    <location>
        <begin position="592"/>
        <end position="608"/>
    </location>
</feature>
<keyword evidence="4" id="KW-1185">Reference proteome</keyword>
<feature type="domain" description="SAC" evidence="2">
    <location>
        <begin position="147"/>
        <end position="491"/>
    </location>
</feature>
<dbReference type="InterPro" id="IPR002013">
    <property type="entry name" value="SAC_dom"/>
</dbReference>
<reference evidence="3 4" key="1">
    <citation type="submission" date="2012-05" db="EMBL/GenBank/DDBJ databases">
        <title>Recombination and specialization in a pathogen metapopulation.</title>
        <authorList>
            <person name="Gardiner A."/>
            <person name="Kemen E."/>
            <person name="Schultz-Larsen T."/>
            <person name="MacLean D."/>
            <person name="Van Oosterhout C."/>
            <person name="Jones J.D.G."/>
        </authorList>
    </citation>
    <scope>NUCLEOTIDE SEQUENCE [LARGE SCALE GENOMIC DNA]</scope>
    <source>
        <strain evidence="3 4">Ac Nc2</strain>
    </source>
</reference>
<dbReference type="AlphaFoldDB" id="A0A024GL67"/>
<dbReference type="FunCoup" id="A0A024GL67">
    <property type="interactions" value="3"/>
</dbReference>
<dbReference type="GO" id="GO:0005783">
    <property type="term" value="C:endoplasmic reticulum"/>
    <property type="evidence" value="ECO:0007669"/>
    <property type="project" value="TreeGrafter"/>
</dbReference>